<proteinExistence type="predicted"/>
<accession>A0A2P2NSP3</accession>
<sequence length="28" mass="3361">MADYYFSTSDCCLYKRFTMMIGEQSLKK</sequence>
<dbReference type="EMBL" id="GGEC01064979">
    <property type="protein sequence ID" value="MBX45463.1"/>
    <property type="molecule type" value="Transcribed_RNA"/>
</dbReference>
<dbReference type="AlphaFoldDB" id="A0A2P2NSP3"/>
<reference evidence="1" key="1">
    <citation type="submission" date="2018-02" db="EMBL/GenBank/DDBJ databases">
        <title>Rhizophora mucronata_Transcriptome.</title>
        <authorList>
            <person name="Meera S.P."/>
            <person name="Sreeshan A."/>
            <person name="Augustine A."/>
        </authorList>
    </citation>
    <scope>NUCLEOTIDE SEQUENCE</scope>
    <source>
        <tissue evidence="1">Leaf</tissue>
    </source>
</reference>
<evidence type="ECO:0000313" key="1">
    <source>
        <dbReference type="EMBL" id="MBX45463.1"/>
    </source>
</evidence>
<protein>
    <submittedName>
        <fullName evidence="1">Uncharacterized protein</fullName>
    </submittedName>
</protein>
<organism evidence="1">
    <name type="scientific">Rhizophora mucronata</name>
    <name type="common">Asiatic mangrove</name>
    <dbReference type="NCBI Taxonomy" id="61149"/>
    <lineage>
        <taxon>Eukaryota</taxon>
        <taxon>Viridiplantae</taxon>
        <taxon>Streptophyta</taxon>
        <taxon>Embryophyta</taxon>
        <taxon>Tracheophyta</taxon>
        <taxon>Spermatophyta</taxon>
        <taxon>Magnoliopsida</taxon>
        <taxon>eudicotyledons</taxon>
        <taxon>Gunneridae</taxon>
        <taxon>Pentapetalae</taxon>
        <taxon>rosids</taxon>
        <taxon>fabids</taxon>
        <taxon>Malpighiales</taxon>
        <taxon>Rhizophoraceae</taxon>
        <taxon>Rhizophora</taxon>
    </lineage>
</organism>
<name>A0A2P2NSP3_RHIMU</name>